<feature type="region of interest" description="Disordered" evidence="1">
    <location>
        <begin position="210"/>
        <end position="236"/>
    </location>
</feature>
<comment type="caution">
    <text evidence="2">The sequence shown here is derived from an EMBL/GenBank/DDBJ whole genome shotgun (WGS) entry which is preliminary data.</text>
</comment>
<dbReference type="AlphaFoldDB" id="A0A811L312"/>
<evidence type="ECO:0000313" key="3">
    <source>
        <dbReference type="Proteomes" id="UP000614601"/>
    </source>
</evidence>
<evidence type="ECO:0000313" key="2">
    <source>
        <dbReference type="EMBL" id="CAD5221529.1"/>
    </source>
</evidence>
<protein>
    <submittedName>
        <fullName evidence="2">Uncharacterized protein</fullName>
    </submittedName>
</protein>
<dbReference type="Proteomes" id="UP000614601">
    <property type="component" value="Unassembled WGS sequence"/>
</dbReference>
<feature type="region of interest" description="Disordered" evidence="1">
    <location>
        <begin position="399"/>
        <end position="455"/>
    </location>
</feature>
<name>A0A811L312_9BILA</name>
<reference evidence="2" key="1">
    <citation type="submission" date="2020-09" db="EMBL/GenBank/DDBJ databases">
        <authorList>
            <person name="Kikuchi T."/>
        </authorList>
    </citation>
    <scope>NUCLEOTIDE SEQUENCE</scope>
    <source>
        <strain evidence="2">SH1</strain>
    </source>
</reference>
<feature type="compositionally biased region" description="Low complexity" evidence="1">
    <location>
        <begin position="288"/>
        <end position="299"/>
    </location>
</feature>
<dbReference type="EMBL" id="CAJFCW020000004">
    <property type="protein sequence ID" value="CAG9115162.1"/>
    <property type="molecule type" value="Genomic_DNA"/>
</dbReference>
<evidence type="ECO:0000256" key="1">
    <source>
        <dbReference type="SAM" id="MobiDB-lite"/>
    </source>
</evidence>
<keyword evidence="3" id="KW-1185">Reference proteome</keyword>
<sequence>MDFTFNPQWANIWQNAIQNPGDLPQPPNTNMYNPALGHHNLNYGQTAAMFGQNNAIFGQNGAGFGQNGAVFGQNGTAFGQNGADFGQNGAGFGQLAGFNEVYQSMYSPGCYSETATNNLNCDFMLNSNVLLRMQNSIALGQVQDACNFVADQVQNGFGGNSNGFLGGLTDAGSNLHSSGAELGTGSHSSNLESNIGNLACNLDFEAGTSNIDSTVPQNPQSSADMAISHDSTNISNPQNLSDFEAIYNNIASNSNQQNSHLNSQSLTEILNPQGSKSHARPKNLEMKSPASFPSTSASTNDQFDINLVPKAEVQTPNRPNSIDFCNFALPSSFNLQSAPPTPQTPSTQYSLSNQLQYSKSVPANHLQYSISGQSNQYFKSSAASQLQYSKSVAGSQQQYATSVPGTQQQYTNSSTGQPQYTNPSTSQLQYPNTVPSQYPNSVPSTSMAPSTSMIRKKSTNSGITYHLNLPPINSNIPYLRASKTVGFNVGLEEHKPQVITEKEKVGVRTMLQRTIILHKRLDNCIANWTFAYHDQYFRKFLSSTFFLQNSSIYCSKIVTNEGSVFGMYVMDQDRTAQSLIKMAGTLTSVMGLQRIQMMSAENLLMNFSGAVKQENGIDPRRAASVEMAMNDVFTLMMKPSNSPQQPFIQPRNVFFK</sequence>
<proteinExistence type="predicted"/>
<dbReference type="OrthoDB" id="10631357at2759"/>
<accession>A0A811L312</accession>
<dbReference type="EMBL" id="CAJFDH010000004">
    <property type="protein sequence ID" value="CAD5221529.1"/>
    <property type="molecule type" value="Genomic_DNA"/>
</dbReference>
<gene>
    <name evidence="2" type="ORF">BOKJ2_LOCUS9490</name>
</gene>
<organism evidence="2 3">
    <name type="scientific">Bursaphelenchus okinawaensis</name>
    <dbReference type="NCBI Taxonomy" id="465554"/>
    <lineage>
        <taxon>Eukaryota</taxon>
        <taxon>Metazoa</taxon>
        <taxon>Ecdysozoa</taxon>
        <taxon>Nematoda</taxon>
        <taxon>Chromadorea</taxon>
        <taxon>Rhabditida</taxon>
        <taxon>Tylenchina</taxon>
        <taxon>Tylenchomorpha</taxon>
        <taxon>Aphelenchoidea</taxon>
        <taxon>Aphelenchoididae</taxon>
        <taxon>Bursaphelenchus</taxon>
    </lineage>
</organism>
<feature type="region of interest" description="Disordered" evidence="1">
    <location>
        <begin position="271"/>
        <end position="301"/>
    </location>
</feature>
<dbReference type="Proteomes" id="UP000783686">
    <property type="component" value="Unassembled WGS sequence"/>
</dbReference>